<dbReference type="PROSITE" id="PS50883">
    <property type="entry name" value="EAL"/>
    <property type="match status" value="1"/>
</dbReference>
<feature type="domain" description="GGDEF" evidence="4">
    <location>
        <begin position="386"/>
        <end position="519"/>
    </location>
</feature>
<dbReference type="SMART" id="SM00052">
    <property type="entry name" value="EAL"/>
    <property type="match status" value="1"/>
</dbReference>
<feature type="transmembrane region" description="Helical" evidence="2">
    <location>
        <begin position="194"/>
        <end position="213"/>
    </location>
</feature>
<dbReference type="Gene3D" id="3.30.70.270">
    <property type="match status" value="1"/>
</dbReference>
<dbReference type="SMART" id="SM00267">
    <property type="entry name" value="GGDEF"/>
    <property type="match status" value="1"/>
</dbReference>
<evidence type="ECO:0000313" key="6">
    <source>
        <dbReference type="Proteomes" id="UP000199315"/>
    </source>
</evidence>
<evidence type="ECO:0000259" key="4">
    <source>
        <dbReference type="PROSITE" id="PS50887"/>
    </source>
</evidence>
<dbReference type="PANTHER" id="PTHR44757:SF2">
    <property type="entry name" value="BIOFILM ARCHITECTURE MAINTENANCE PROTEIN MBAA"/>
    <property type="match status" value="1"/>
</dbReference>
<dbReference type="AlphaFoldDB" id="A0A1D3TYB0"/>
<dbReference type="OrthoDB" id="9805474at2"/>
<gene>
    <name evidence="5" type="ORF">SAMN05421730_104015</name>
</gene>
<keyword evidence="2" id="KW-0812">Transmembrane</keyword>
<feature type="transmembrane region" description="Helical" evidence="2">
    <location>
        <begin position="34"/>
        <end position="52"/>
    </location>
</feature>
<protein>
    <submittedName>
        <fullName evidence="5">Diguanylate cyclase (GGDEF) domain-containing protein</fullName>
    </submittedName>
</protein>
<dbReference type="InterPro" id="IPR035919">
    <property type="entry name" value="EAL_sf"/>
</dbReference>
<feature type="transmembrane region" description="Helical" evidence="2">
    <location>
        <begin position="99"/>
        <end position="117"/>
    </location>
</feature>
<dbReference type="PANTHER" id="PTHR44757">
    <property type="entry name" value="DIGUANYLATE CYCLASE DGCP"/>
    <property type="match status" value="1"/>
</dbReference>
<feature type="transmembrane region" description="Helical" evidence="2">
    <location>
        <begin position="64"/>
        <end position="87"/>
    </location>
</feature>
<feature type="transmembrane region" description="Helical" evidence="2">
    <location>
        <begin position="270"/>
        <end position="300"/>
    </location>
</feature>
<proteinExistence type="predicted"/>
<dbReference type="InterPro" id="IPR001633">
    <property type="entry name" value="EAL_dom"/>
</dbReference>
<dbReference type="EMBL" id="FMKA01000040">
    <property type="protein sequence ID" value="SCP99404.1"/>
    <property type="molecule type" value="Genomic_DNA"/>
</dbReference>
<dbReference type="Gene3D" id="3.20.20.450">
    <property type="entry name" value="EAL domain"/>
    <property type="match status" value="1"/>
</dbReference>
<dbReference type="InterPro" id="IPR029787">
    <property type="entry name" value="Nucleotide_cyclase"/>
</dbReference>
<evidence type="ECO:0000259" key="3">
    <source>
        <dbReference type="PROSITE" id="PS50883"/>
    </source>
</evidence>
<feature type="transmembrane region" description="Helical" evidence="2">
    <location>
        <begin position="7"/>
        <end position="28"/>
    </location>
</feature>
<dbReference type="CDD" id="cd01949">
    <property type="entry name" value="GGDEF"/>
    <property type="match status" value="1"/>
</dbReference>
<evidence type="ECO:0000256" key="1">
    <source>
        <dbReference type="SAM" id="Coils"/>
    </source>
</evidence>
<evidence type="ECO:0000313" key="5">
    <source>
        <dbReference type="EMBL" id="SCP99404.1"/>
    </source>
</evidence>
<dbReference type="STRING" id="1619234.SAMN05421730_104015"/>
<dbReference type="SUPFAM" id="SSF141868">
    <property type="entry name" value="EAL domain-like"/>
    <property type="match status" value="1"/>
</dbReference>
<feature type="transmembrane region" description="Helical" evidence="2">
    <location>
        <begin position="229"/>
        <end position="249"/>
    </location>
</feature>
<organism evidence="5 6">
    <name type="scientific">Anaerobium acetethylicum</name>
    <dbReference type="NCBI Taxonomy" id="1619234"/>
    <lineage>
        <taxon>Bacteria</taxon>
        <taxon>Bacillati</taxon>
        <taxon>Bacillota</taxon>
        <taxon>Clostridia</taxon>
        <taxon>Lachnospirales</taxon>
        <taxon>Lachnospiraceae</taxon>
        <taxon>Anaerobium</taxon>
    </lineage>
</organism>
<keyword evidence="1" id="KW-0175">Coiled coil</keyword>
<feature type="domain" description="EAL" evidence="3">
    <location>
        <begin position="528"/>
        <end position="782"/>
    </location>
</feature>
<sequence>MDKDRKLEPIIIACMIFLLYTIAAIYKVDLLGNILAPIMDLVIFVLIFMNVFEKKQARMVRAEWICFSAGILSWTFADAAWCFYLYYLGIDPQMSRLINYSYMLTNVFFTIALVFFAKVQLKKWNGIQLILDSVAIASATLFLVWIAFFQSVESIVGILGGEITALISFALNITGMAGVFIWSFSVRKGKVPKHVVMISTGVFLYYVADMYYYNTYFAGTYIPNSIVDVLYAASFLIIAIGSVLWRYGLGQENGYTGEKAVSNIGFRRKGFLLFIFPILMLLVEGFVVRDLLIFLSIMLFHESVTTYVQGYAQNEILLKKEKEMNRMLEEKIQQRTKEIIAKNQELEGKNRELDFLSNQDTVTNLYNRRYFMNALESECTSLKQGETIGLMFIDVDRFKTINDTYGHYIGDELLISLSKRLQSLCTDNVLLARMGGDEFVLRYRGSYGYQELEEFARAISSECGKAIEVEQYAFQVSMSIGISLYPVDAKDFQTLLKNADIAMYQAKACGHGNCVSYDINFTNKLRHKNDIEILLKQADFEKDFEVFYQPQFSIPHKKLVGIEALLRWNNLEMGYISPAEFIPIAEEISYINPIGEWVMGKAIRQISIWNEMYDFDLKVGINVSPVQLENKTMIPALADLMRKYAVRPENIDIEITESIAIEGEHKIKQIDTLFEGLGVSISVDDFGTGYSSLSYLKHFPFERIKIAKPLVDAIAYANYDMQIVKSIIQLAKSIGMKTIAEGVETQEQFDILAELGCDEIQGFLLGKPVPADEFEVCYFGQACNKERKKDSKRNVIHILPAYHEGGGADSNALAEM</sequence>
<feature type="coiled-coil region" evidence="1">
    <location>
        <begin position="318"/>
        <end position="359"/>
    </location>
</feature>
<dbReference type="InterPro" id="IPR052155">
    <property type="entry name" value="Biofilm_reg_signaling"/>
</dbReference>
<evidence type="ECO:0000256" key="2">
    <source>
        <dbReference type="SAM" id="Phobius"/>
    </source>
</evidence>
<keyword evidence="2" id="KW-0472">Membrane</keyword>
<dbReference type="NCBIfam" id="TIGR00254">
    <property type="entry name" value="GGDEF"/>
    <property type="match status" value="1"/>
</dbReference>
<dbReference type="CDD" id="cd01948">
    <property type="entry name" value="EAL"/>
    <property type="match status" value="1"/>
</dbReference>
<keyword evidence="2" id="KW-1133">Transmembrane helix</keyword>
<reference evidence="5 6" key="1">
    <citation type="submission" date="2016-09" db="EMBL/GenBank/DDBJ databases">
        <authorList>
            <person name="Capua I."/>
            <person name="De Benedictis P."/>
            <person name="Joannis T."/>
            <person name="Lombin L.H."/>
            <person name="Cattoli G."/>
        </authorList>
    </citation>
    <scope>NUCLEOTIDE SEQUENCE [LARGE SCALE GENOMIC DNA]</scope>
    <source>
        <strain evidence="5 6">GluBS11</strain>
    </source>
</reference>
<dbReference type="InterPro" id="IPR000160">
    <property type="entry name" value="GGDEF_dom"/>
</dbReference>
<dbReference type="Proteomes" id="UP000199315">
    <property type="component" value="Unassembled WGS sequence"/>
</dbReference>
<accession>A0A1D3TYB0</accession>
<keyword evidence="6" id="KW-1185">Reference proteome</keyword>
<dbReference type="Pfam" id="PF00990">
    <property type="entry name" value="GGDEF"/>
    <property type="match status" value="1"/>
</dbReference>
<dbReference type="SUPFAM" id="SSF55073">
    <property type="entry name" value="Nucleotide cyclase"/>
    <property type="match status" value="1"/>
</dbReference>
<dbReference type="InterPro" id="IPR043128">
    <property type="entry name" value="Rev_trsase/Diguanyl_cyclase"/>
</dbReference>
<feature type="transmembrane region" description="Helical" evidence="2">
    <location>
        <begin position="155"/>
        <end position="182"/>
    </location>
</feature>
<dbReference type="RefSeq" id="WP_091236768.1">
    <property type="nucleotide sequence ID" value="NZ_FMKA01000040.1"/>
</dbReference>
<feature type="transmembrane region" description="Helical" evidence="2">
    <location>
        <begin position="129"/>
        <end position="149"/>
    </location>
</feature>
<dbReference type="PROSITE" id="PS50887">
    <property type="entry name" value="GGDEF"/>
    <property type="match status" value="1"/>
</dbReference>
<dbReference type="Pfam" id="PF00563">
    <property type="entry name" value="EAL"/>
    <property type="match status" value="1"/>
</dbReference>
<name>A0A1D3TYB0_9FIRM</name>